<dbReference type="Proteomes" id="UP000204221">
    <property type="component" value="Chromosome"/>
</dbReference>
<evidence type="ECO:0000313" key="1">
    <source>
        <dbReference type="EMBL" id="ASO20695.1"/>
    </source>
</evidence>
<dbReference type="InterPro" id="IPR051783">
    <property type="entry name" value="NAD(P)-dependent_oxidoreduct"/>
</dbReference>
<dbReference type="RefSeq" id="WP_093941983.1">
    <property type="nucleotide sequence ID" value="NZ_CP022521.1"/>
</dbReference>
<dbReference type="InterPro" id="IPR036291">
    <property type="entry name" value="NAD(P)-bd_dom_sf"/>
</dbReference>
<organism evidence="1 2">
    <name type="scientific">Actinoalloteichus hoggarensis</name>
    <dbReference type="NCBI Taxonomy" id="1470176"/>
    <lineage>
        <taxon>Bacteria</taxon>
        <taxon>Bacillati</taxon>
        <taxon>Actinomycetota</taxon>
        <taxon>Actinomycetes</taxon>
        <taxon>Pseudonocardiales</taxon>
        <taxon>Pseudonocardiaceae</taxon>
        <taxon>Actinoalloteichus</taxon>
    </lineage>
</organism>
<dbReference type="Pfam" id="PF01370">
    <property type="entry name" value="Epimerase"/>
    <property type="match status" value="1"/>
</dbReference>
<protein>
    <submittedName>
        <fullName evidence="1">NAD dependent epimerase/dehydratase family protein</fullName>
    </submittedName>
</protein>
<dbReference type="KEGG" id="ahg:AHOG_15345"/>
<reference evidence="1 2" key="1">
    <citation type="submission" date="2017-07" db="EMBL/GenBank/DDBJ databases">
        <title>Complete genome sequence of Actinoalloteichus hoggarensis DSM 45943, type strain of Actinoalloteichus hoggarensis.</title>
        <authorList>
            <person name="Ruckert C."/>
            <person name="Nouioui I."/>
            <person name="Willmese J."/>
            <person name="van Wezel G."/>
            <person name="Klenk H.-P."/>
            <person name="Kalinowski J."/>
            <person name="Zotchev S.B."/>
        </authorList>
    </citation>
    <scope>NUCLEOTIDE SEQUENCE [LARGE SCALE GENOMIC DNA]</scope>
    <source>
        <strain evidence="1 2">DSM 45943</strain>
    </source>
</reference>
<dbReference type="PANTHER" id="PTHR48079">
    <property type="entry name" value="PROTEIN YEEZ"/>
    <property type="match status" value="1"/>
</dbReference>
<evidence type="ECO:0000313" key="2">
    <source>
        <dbReference type="Proteomes" id="UP000204221"/>
    </source>
</evidence>
<proteinExistence type="predicted"/>
<gene>
    <name evidence="1" type="ORF">AHOG_15345</name>
</gene>
<keyword evidence="2" id="KW-1185">Reference proteome</keyword>
<dbReference type="InterPro" id="IPR001509">
    <property type="entry name" value="Epimerase_deHydtase"/>
</dbReference>
<accession>A0A221W4B6</accession>
<dbReference type="SUPFAM" id="SSF51735">
    <property type="entry name" value="NAD(P)-binding Rossmann-fold domains"/>
    <property type="match status" value="1"/>
</dbReference>
<dbReference type="EMBL" id="CP022521">
    <property type="protein sequence ID" value="ASO20695.1"/>
    <property type="molecule type" value="Genomic_DNA"/>
</dbReference>
<sequence length="349" mass="36962">MTPTALVVGGTGQVGTAMVEELVRAGYSVSSLSRGRTAACWSLPAGEVREIVADREELRAHCDGVDVLIDCVAGGRGDARQLGSLAGSVGAVVALSTAAVYRDDDGNTIETALRGGPPPLLARPLRETDPTVSPDGDSYAAGKRALEEELLATEGLDATILRPGAVHGPHGVFLREWYFVRRALDRRKPVVLAHRGMTPWHTTAVDNLAALARFAAERPGSRVLNAGESFVPTVRDLVGLVADRLAHGFDEVLLDGGPTAEGIGASPWTVCPEGLVLDIGAAAEWGFTPPREYSDAMGETVDSMIERARAADPRLAPILGGDLFGHHDYELEDRWLAEHGRKPSVDSTP</sequence>
<name>A0A221W4B6_9PSEU</name>
<dbReference type="PANTHER" id="PTHR48079:SF6">
    <property type="entry name" value="NAD(P)-BINDING DOMAIN-CONTAINING PROTEIN-RELATED"/>
    <property type="match status" value="1"/>
</dbReference>
<dbReference type="AlphaFoldDB" id="A0A221W4B6"/>
<dbReference type="GO" id="GO:0005737">
    <property type="term" value="C:cytoplasm"/>
    <property type="evidence" value="ECO:0007669"/>
    <property type="project" value="TreeGrafter"/>
</dbReference>
<dbReference type="GO" id="GO:0004029">
    <property type="term" value="F:aldehyde dehydrogenase (NAD+) activity"/>
    <property type="evidence" value="ECO:0007669"/>
    <property type="project" value="TreeGrafter"/>
</dbReference>
<dbReference type="Gene3D" id="3.40.50.720">
    <property type="entry name" value="NAD(P)-binding Rossmann-like Domain"/>
    <property type="match status" value="1"/>
</dbReference>
<dbReference type="OrthoDB" id="9776016at2"/>